<dbReference type="GeneID" id="17280441"/>
<comment type="similarity">
    <text evidence="1">Belongs to the aldo/keto reductase family.</text>
</comment>
<evidence type="ECO:0000256" key="1">
    <source>
        <dbReference type="ARBA" id="ARBA00007905"/>
    </source>
</evidence>
<evidence type="ECO:0000259" key="4">
    <source>
        <dbReference type="Pfam" id="PF00248"/>
    </source>
</evidence>
<dbReference type="EnsemblProtists" id="EOD35171">
    <property type="protein sequence ID" value="EOD35171"/>
    <property type="gene ID" value="EMIHUDRAFT_227696"/>
</dbReference>
<dbReference type="Proteomes" id="UP000013827">
    <property type="component" value="Unassembled WGS sequence"/>
</dbReference>
<dbReference type="eggNOG" id="KOG1577">
    <property type="taxonomic scope" value="Eukaryota"/>
</dbReference>
<protein>
    <recommendedName>
        <fullName evidence="4">NADP-dependent oxidoreductase domain-containing protein</fullName>
    </recommendedName>
</protein>
<dbReference type="KEGG" id="ehx:EMIHUDRAFT_227696"/>
<dbReference type="RefSeq" id="XP_005787600.1">
    <property type="nucleotide sequence ID" value="XM_005787543.1"/>
</dbReference>
<dbReference type="PaxDb" id="2903-EOD35171"/>
<dbReference type="PROSITE" id="PS00062">
    <property type="entry name" value="ALDOKETO_REDUCTASE_2"/>
    <property type="match status" value="1"/>
</dbReference>
<feature type="domain" description="NADP-dependent oxidoreductase" evidence="4">
    <location>
        <begin position="57"/>
        <end position="334"/>
    </location>
</feature>
<dbReference type="InterPro" id="IPR023210">
    <property type="entry name" value="NADP_OxRdtase_dom"/>
</dbReference>
<dbReference type="STRING" id="2903.R1FI06"/>
<dbReference type="PANTHER" id="PTHR43827:SF3">
    <property type="entry name" value="NADP-DEPENDENT OXIDOREDUCTASE DOMAIN-CONTAINING PROTEIN"/>
    <property type="match status" value="1"/>
</dbReference>
<dbReference type="PRINTS" id="PR00069">
    <property type="entry name" value="ALDKETRDTASE"/>
</dbReference>
<evidence type="ECO:0000313" key="5">
    <source>
        <dbReference type="EnsemblProtists" id="EOD35171"/>
    </source>
</evidence>
<name>A0A0D3KHD6_EMIH1</name>
<proteinExistence type="inferred from homology"/>
<keyword evidence="3" id="KW-0560">Oxidoreductase</keyword>
<dbReference type="InterPro" id="IPR036812">
    <property type="entry name" value="NAD(P)_OxRdtase_dom_sf"/>
</dbReference>
<reference evidence="5" key="2">
    <citation type="submission" date="2024-10" db="UniProtKB">
        <authorList>
            <consortium name="EnsemblProtists"/>
        </authorList>
    </citation>
    <scope>IDENTIFICATION</scope>
</reference>
<keyword evidence="2" id="KW-0521">NADP</keyword>
<organism evidence="5 6">
    <name type="scientific">Emiliania huxleyi (strain CCMP1516)</name>
    <dbReference type="NCBI Taxonomy" id="280463"/>
    <lineage>
        <taxon>Eukaryota</taxon>
        <taxon>Haptista</taxon>
        <taxon>Haptophyta</taxon>
        <taxon>Prymnesiophyceae</taxon>
        <taxon>Isochrysidales</taxon>
        <taxon>Noelaerhabdaceae</taxon>
        <taxon>Emiliania</taxon>
    </lineage>
</organism>
<sequence>MSAPAVVAAAAGYVAVCLAAWLLGRSGAGPPPKRTVEIARGVHMPLLANGVDTDHHVWLEAGGRHLDTAFLYGDWKQRAVGAAIASSGLPRGDVFLTTKVMCCPTLRCGGVCEGGTTAPVAVNAATYRNVTAQLEHSLSVLGLPSVDLLLLHFPCARWADTAAAWRALERAHAAGHARAIGVSNFNASLLRRLVKIAAIQPAVNQVGFSIAGHPAEHGGENATRYGCLEGSRLYGADDATLRLATARGITTQAYSPLGAISNVDVLGRREVQRVAAAHSREGGARNWTAAQVAFAWLLQQGMGAVTATTDARHAAEALDAAELRLTRREMRSLSRLR</sequence>
<evidence type="ECO:0000313" key="6">
    <source>
        <dbReference type="Proteomes" id="UP000013827"/>
    </source>
</evidence>
<dbReference type="InterPro" id="IPR020471">
    <property type="entry name" value="AKR"/>
</dbReference>
<dbReference type="Gene3D" id="3.20.20.100">
    <property type="entry name" value="NADP-dependent oxidoreductase domain"/>
    <property type="match status" value="1"/>
</dbReference>
<dbReference type="PANTHER" id="PTHR43827">
    <property type="entry name" value="2,5-DIKETO-D-GLUCONIC ACID REDUCTASE"/>
    <property type="match status" value="1"/>
</dbReference>
<evidence type="ECO:0000256" key="2">
    <source>
        <dbReference type="ARBA" id="ARBA00022857"/>
    </source>
</evidence>
<reference evidence="6" key="1">
    <citation type="journal article" date="2013" name="Nature">
        <title>Pan genome of the phytoplankton Emiliania underpins its global distribution.</title>
        <authorList>
            <person name="Read B.A."/>
            <person name="Kegel J."/>
            <person name="Klute M.J."/>
            <person name="Kuo A."/>
            <person name="Lefebvre S.C."/>
            <person name="Maumus F."/>
            <person name="Mayer C."/>
            <person name="Miller J."/>
            <person name="Monier A."/>
            <person name="Salamov A."/>
            <person name="Young J."/>
            <person name="Aguilar M."/>
            <person name="Claverie J.M."/>
            <person name="Frickenhaus S."/>
            <person name="Gonzalez K."/>
            <person name="Herman E.K."/>
            <person name="Lin Y.C."/>
            <person name="Napier J."/>
            <person name="Ogata H."/>
            <person name="Sarno A.F."/>
            <person name="Shmutz J."/>
            <person name="Schroeder D."/>
            <person name="de Vargas C."/>
            <person name="Verret F."/>
            <person name="von Dassow P."/>
            <person name="Valentin K."/>
            <person name="Van de Peer Y."/>
            <person name="Wheeler G."/>
            <person name="Dacks J.B."/>
            <person name="Delwiche C.F."/>
            <person name="Dyhrman S.T."/>
            <person name="Glockner G."/>
            <person name="John U."/>
            <person name="Richards T."/>
            <person name="Worden A.Z."/>
            <person name="Zhang X."/>
            <person name="Grigoriev I.V."/>
            <person name="Allen A.E."/>
            <person name="Bidle K."/>
            <person name="Borodovsky M."/>
            <person name="Bowler C."/>
            <person name="Brownlee C."/>
            <person name="Cock J.M."/>
            <person name="Elias M."/>
            <person name="Gladyshev V.N."/>
            <person name="Groth M."/>
            <person name="Guda C."/>
            <person name="Hadaegh A."/>
            <person name="Iglesias-Rodriguez M.D."/>
            <person name="Jenkins J."/>
            <person name="Jones B.M."/>
            <person name="Lawson T."/>
            <person name="Leese F."/>
            <person name="Lindquist E."/>
            <person name="Lobanov A."/>
            <person name="Lomsadze A."/>
            <person name="Malik S.B."/>
            <person name="Marsh M.E."/>
            <person name="Mackinder L."/>
            <person name="Mock T."/>
            <person name="Mueller-Roeber B."/>
            <person name="Pagarete A."/>
            <person name="Parker M."/>
            <person name="Probert I."/>
            <person name="Quesneville H."/>
            <person name="Raines C."/>
            <person name="Rensing S.A."/>
            <person name="Riano-Pachon D.M."/>
            <person name="Richier S."/>
            <person name="Rokitta S."/>
            <person name="Shiraiwa Y."/>
            <person name="Soanes D.M."/>
            <person name="van der Giezen M."/>
            <person name="Wahlund T.M."/>
            <person name="Williams B."/>
            <person name="Wilson W."/>
            <person name="Wolfe G."/>
            <person name="Wurch L.L."/>
        </authorList>
    </citation>
    <scope>NUCLEOTIDE SEQUENCE</scope>
</reference>
<dbReference type="Pfam" id="PF00248">
    <property type="entry name" value="Aldo_ket_red"/>
    <property type="match status" value="1"/>
</dbReference>
<keyword evidence="6" id="KW-1185">Reference proteome</keyword>
<accession>A0A0D3KHD6</accession>
<dbReference type="HOGENOM" id="CLU_023205_0_1_1"/>
<dbReference type="InterPro" id="IPR018170">
    <property type="entry name" value="Aldo/ket_reductase_CS"/>
</dbReference>
<dbReference type="AlphaFoldDB" id="A0A0D3KHD6"/>
<dbReference type="SUPFAM" id="SSF51430">
    <property type="entry name" value="NAD(P)-linked oxidoreductase"/>
    <property type="match status" value="1"/>
</dbReference>
<evidence type="ECO:0000256" key="3">
    <source>
        <dbReference type="ARBA" id="ARBA00023002"/>
    </source>
</evidence>
<dbReference type="CDD" id="cd19071">
    <property type="entry name" value="AKR_AKR1-5-like"/>
    <property type="match status" value="1"/>
</dbReference>
<dbReference type="GO" id="GO:0016616">
    <property type="term" value="F:oxidoreductase activity, acting on the CH-OH group of donors, NAD or NADP as acceptor"/>
    <property type="evidence" value="ECO:0007669"/>
    <property type="project" value="UniProtKB-ARBA"/>
</dbReference>